<evidence type="ECO:0000313" key="2">
    <source>
        <dbReference type="EMBL" id="MPM02715.1"/>
    </source>
</evidence>
<dbReference type="AlphaFoldDB" id="A0A644WFT2"/>
<dbReference type="GO" id="GO:0016020">
    <property type="term" value="C:membrane"/>
    <property type="evidence" value="ECO:0007669"/>
    <property type="project" value="GOC"/>
</dbReference>
<comment type="caution">
    <text evidence="2">The sequence shown here is derived from an EMBL/GenBank/DDBJ whole genome shotgun (WGS) entry which is preliminary data.</text>
</comment>
<gene>
    <name evidence="2" type="ORF">SDC9_48970</name>
</gene>
<dbReference type="PANTHER" id="PTHR14859">
    <property type="entry name" value="CALCOFLUOR WHITE HYPERSENSITIVE PROTEIN PRECURSOR"/>
    <property type="match status" value="1"/>
</dbReference>
<reference evidence="2" key="1">
    <citation type="submission" date="2019-08" db="EMBL/GenBank/DDBJ databases">
        <authorList>
            <person name="Kucharzyk K."/>
            <person name="Murdoch R.W."/>
            <person name="Higgins S."/>
            <person name="Loffler F."/>
        </authorList>
    </citation>
    <scope>NUCLEOTIDE SEQUENCE</scope>
</reference>
<dbReference type="EMBL" id="VSSQ01000891">
    <property type="protein sequence ID" value="MPM02715.1"/>
    <property type="molecule type" value="Genomic_DNA"/>
</dbReference>
<dbReference type="SUPFAM" id="SSF56219">
    <property type="entry name" value="DNase I-like"/>
    <property type="match status" value="1"/>
</dbReference>
<evidence type="ECO:0000259" key="1">
    <source>
        <dbReference type="Pfam" id="PF03372"/>
    </source>
</evidence>
<dbReference type="InterPro" id="IPR051916">
    <property type="entry name" value="GPI-anchor_lipid_remodeler"/>
</dbReference>
<dbReference type="PANTHER" id="PTHR14859:SF15">
    <property type="entry name" value="ENDONUCLEASE_EXONUCLEASE_PHOSPHATASE DOMAIN-CONTAINING PROTEIN"/>
    <property type="match status" value="1"/>
</dbReference>
<proteinExistence type="predicted"/>
<organism evidence="2">
    <name type="scientific">bioreactor metagenome</name>
    <dbReference type="NCBI Taxonomy" id="1076179"/>
    <lineage>
        <taxon>unclassified sequences</taxon>
        <taxon>metagenomes</taxon>
        <taxon>ecological metagenomes</taxon>
    </lineage>
</organism>
<dbReference type="Gene3D" id="3.60.10.10">
    <property type="entry name" value="Endonuclease/exonuclease/phosphatase"/>
    <property type="match status" value="1"/>
</dbReference>
<dbReference type="GO" id="GO:0003824">
    <property type="term" value="F:catalytic activity"/>
    <property type="evidence" value="ECO:0007669"/>
    <property type="project" value="InterPro"/>
</dbReference>
<dbReference type="Pfam" id="PF03372">
    <property type="entry name" value="Exo_endo_phos"/>
    <property type="match status" value="1"/>
</dbReference>
<dbReference type="GO" id="GO:0006506">
    <property type="term" value="P:GPI anchor biosynthetic process"/>
    <property type="evidence" value="ECO:0007669"/>
    <property type="project" value="TreeGrafter"/>
</dbReference>
<dbReference type="InterPro" id="IPR036691">
    <property type="entry name" value="Endo/exonu/phosph_ase_sf"/>
</dbReference>
<dbReference type="InterPro" id="IPR005135">
    <property type="entry name" value="Endo/exonuclease/phosphatase"/>
</dbReference>
<name>A0A644WFT2_9ZZZZ</name>
<sequence length="256" mass="28735">MTLKKNILLIIWVIISPALLAQSLSLRVISMNMKEGGKPANYDADAYSDFIRQYNPDIVVFQEMDNFTTRNGNKDLLSEMAVKLGMFPYYGKAFTYAGGDFGNAILSKYPFYNARTITAKPTGASEMRACSWIDVLMPDKRKVRVAVTHLDVASDEQVRISMLATINTNMLTNNELPTLLIGDFNATPDSETLNYAKFKWQDIGEGTGNTISSTNPTKRIDYVMGYPKTWIRKNYEIVCNPGLSDHCFIVADVEHP</sequence>
<protein>
    <recommendedName>
        <fullName evidence="1">Endonuclease/exonuclease/phosphatase domain-containing protein</fullName>
    </recommendedName>
</protein>
<feature type="domain" description="Endonuclease/exonuclease/phosphatase" evidence="1">
    <location>
        <begin position="40"/>
        <end position="246"/>
    </location>
</feature>
<accession>A0A644WFT2</accession>